<dbReference type="Pfam" id="PF12728">
    <property type="entry name" value="HTH_17"/>
    <property type="match status" value="1"/>
</dbReference>
<protein>
    <recommendedName>
        <fullName evidence="2">Helix-turn-helix domain-containing protein</fullName>
    </recommendedName>
</protein>
<dbReference type="AlphaFoldDB" id="A0A1I9WIU8"/>
<dbReference type="InterPro" id="IPR041657">
    <property type="entry name" value="HTH_17"/>
</dbReference>
<name>A0A1I9WIU8_ENTCL</name>
<proteinExistence type="predicted"/>
<geneLocation type="plasmid" evidence="3">
    <name>pEC4365</name>
</geneLocation>
<dbReference type="InterPro" id="IPR010093">
    <property type="entry name" value="SinI_DNA-bd"/>
</dbReference>
<gene>
    <name evidence="3" type="ORF">pEC4365TF2_03</name>
</gene>
<dbReference type="SUPFAM" id="SSF46955">
    <property type="entry name" value="Putative DNA-binding domain"/>
    <property type="match status" value="1"/>
</dbReference>
<dbReference type="GO" id="GO:0003677">
    <property type="term" value="F:DNA binding"/>
    <property type="evidence" value="ECO:0007669"/>
    <property type="project" value="InterPro"/>
</dbReference>
<feature type="domain" description="Helix-turn-helix" evidence="2">
    <location>
        <begin position="5"/>
        <end position="30"/>
    </location>
</feature>
<accession>A0A1I9WIU8</accession>
<evidence type="ECO:0000313" key="3">
    <source>
        <dbReference type="EMBL" id="APA32067.1"/>
    </source>
</evidence>
<dbReference type="InterPro" id="IPR009061">
    <property type="entry name" value="DNA-bd_dom_put_sf"/>
</dbReference>
<dbReference type="NCBIfam" id="TIGR01764">
    <property type="entry name" value="excise"/>
    <property type="match status" value="1"/>
</dbReference>
<dbReference type="RefSeq" id="WP_050849814.1">
    <property type="nucleotide sequence ID" value="NC_032098.1"/>
</dbReference>
<reference evidence="3" key="1">
    <citation type="submission" date="2016-08" db="EMBL/GenBank/DDBJ databases">
        <title>Complete plasmid sequences of hospital-associated carbapenemase-producing Enterobacteriaceae.</title>
        <authorList>
            <person name="Nogueira M.C."/>
            <person name="Cerdeira L."/>
            <person name="Tollentino F.M."/>
            <person name="Almeida E.R."/>
            <person name="Madella N.K."/>
            <person name="Andrade D."/>
            <person name="Francisco G."/>
            <person name="Bueno M.F."/>
            <person name="Garcia D.D."/>
            <person name="Lincopan N."/>
        </authorList>
    </citation>
    <scope>NUCLEOTIDE SEQUENCE</scope>
    <source>
        <strain evidence="3">EC4365</strain>
        <plasmid evidence="3">pEC4365</plasmid>
    </source>
</reference>
<feature type="coiled-coil region" evidence="1">
    <location>
        <begin position="101"/>
        <end position="135"/>
    </location>
</feature>
<sequence length="145" mass="16429">MAVHTVTEAAKLAGVTRRTIYRYIKQGKLSTVVTGSDSAQIETSELLRVFGNLSHPEESKVSTGSHQKEPEYVTRLMAEMSQIRDLVQGQQQLLLEDKLKTQKLREQVTGLQNERDAATQELDKVKAELEAERGKGFWKRLFRQG</sequence>
<evidence type="ECO:0000259" key="2">
    <source>
        <dbReference type="Pfam" id="PF12728"/>
    </source>
</evidence>
<keyword evidence="1" id="KW-0175">Coiled coil</keyword>
<dbReference type="EMBL" id="KX783439">
    <property type="protein sequence ID" value="APA32067.1"/>
    <property type="molecule type" value="Genomic_DNA"/>
</dbReference>
<keyword evidence="3" id="KW-0614">Plasmid</keyword>
<evidence type="ECO:0000256" key="1">
    <source>
        <dbReference type="SAM" id="Coils"/>
    </source>
</evidence>
<organism evidence="3">
    <name type="scientific">Enterobacter cloacae</name>
    <dbReference type="NCBI Taxonomy" id="550"/>
    <lineage>
        <taxon>Bacteria</taxon>
        <taxon>Pseudomonadati</taxon>
        <taxon>Pseudomonadota</taxon>
        <taxon>Gammaproteobacteria</taxon>
        <taxon>Enterobacterales</taxon>
        <taxon>Enterobacteriaceae</taxon>
        <taxon>Enterobacter</taxon>
        <taxon>Enterobacter cloacae complex</taxon>
    </lineage>
</organism>